<dbReference type="EMBL" id="OV170221">
    <property type="protein sequence ID" value="CAH0714237.1"/>
    <property type="molecule type" value="Genomic_DNA"/>
</dbReference>
<keyword evidence="7" id="KW-0175">Coiled coil</keyword>
<dbReference type="GO" id="GO:0000122">
    <property type="term" value="P:negative regulation of transcription by RNA polymerase II"/>
    <property type="evidence" value="ECO:0007669"/>
    <property type="project" value="TreeGrafter"/>
</dbReference>
<organism evidence="10 11">
    <name type="scientific">Brenthis ino</name>
    <name type="common">lesser marbled fritillary</name>
    <dbReference type="NCBI Taxonomy" id="405034"/>
    <lineage>
        <taxon>Eukaryota</taxon>
        <taxon>Metazoa</taxon>
        <taxon>Ecdysozoa</taxon>
        <taxon>Arthropoda</taxon>
        <taxon>Hexapoda</taxon>
        <taxon>Insecta</taxon>
        <taxon>Pterygota</taxon>
        <taxon>Neoptera</taxon>
        <taxon>Endopterygota</taxon>
        <taxon>Lepidoptera</taxon>
        <taxon>Glossata</taxon>
        <taxon>Ditrysia</taxon>
        <taxon>Papilionoidea</taxon>
        <taxon>Nymphalidae</taxon>
        <taxon>Heliconiinae</taxon>
        <taxon>Argynnini</taxon>
        <taxon>Brenthis</taxon>
    </lineage>
</organism>
<evidence type="ECO:0000256" key="4">
    <source>
        <dbReference type="ARBA" id="ARBA00023163"/>
    </source>
</evidence>
<comment type="subcellular location">
    <subcellularLocation>
        <location evidence="1">Nucleus</location>
    </subcellularLocation>
</comment>
<feature type="non-terminal residue" evidence="10">
    <location>
        <position position="462"/>
    </location>
</feature>
<evidence type="ECO:0000313" key="11">
    <source>
        <dbReference type="Proteomes" id="UP000838878"/>
    </source>
</evidence>
<dbReference type="GO" id="GO:0035267">
    <property type="term" value="C:NuA4 histone acetyltransferase complex"/>
    <property type="evidence" value="ECO:0007669"/>
    <property type="project" value="InterPro"/>
</dbReference>
<evidence type="ECO:0000256" key="6">
    <source>
        <dbReference type="ARBA" id="ARBA00067416"/>
    </source>
</evidence>
<evidence type="ECO:0000256" key="3">
    <source>
        <dbReference type="ARBA" id="ARBA00023015"/>
    </source>
</evidence>
<dbReference type="Pfam" id="PF16282">
    <property type="entry name" value="SANT_DAMP1_like"/>
    <property type="match status" value="1"/>
</dbReference>
<sequence length="462" mass="53383">MADILDILDIEHPGASEITRDSIIHGDKIKKKYVTTKAARRPEGMHREVFALLYNDNKDLPPLLPTDTGKAYKQTKAKLGMRKARKWVWAPFTNPARKDNAVFHHWKRVSDEAKEYPFAQFNKQVSIPSYSESEYNQYLKSEDWSQAETDHLMDLCQRFDLRFIIIHDRWDRAAFRDRSVEDLKERYYNICTILSKVKTNPWSNSVTMVNGEKRVYHYDAEHERKRKEQLKKLFERTQEQIDEEQMLLAELKKIEARKRERERKTQDLQKLISRADNANGVANVQPNIVNDTTSTPNTAASIARRHDRKLHKKKISSQQRPIRTVETVTVEWSGIKFPEARGTGVWLRSQRMKLPPGVGQRKTKAIEQELRIMNIDIAPTPTEAICKHFNELRSDLALALDLKNALASYEFELQALRHQYEALNPGKTLSIPASICNTDIEAKPIGEIIDVVGSPSALNTTI</sequence>
<keyword evidence="3" id="KW-0805">Transcription regulation</keyword>
<name>A0A8J9VMM1_9NEOP</name>
<dbReference type="Pfam" id="PF05499">
    <property type="entry name" value="DMAP1"/>
    <property type="match status" value="1"/>
</dbReference>
<evidence type="ECO:0000256" key="5">
    <source>
        <dbReference type="ARBA" id="ARBA00023242"/>
    </source>
</evidence>
<dbReference type="PANTHER" id="PTHR12855:SF10">
    <property type="entry name" value="DNA METHYLTRANSFERASE 1-ASSOCIATED PROTEIN 1"/>
    <property type="match status" value="1"/>
</dbReference>
<evidence type="ECO:0000313" key="10">
    <source>
        <dbReference type="EMBL" id="CAH0714237.1"/>
    </source>
</evidence>
<dbReference type="GO" id="GO:0003714">
    <property type="term" value="F:transcription corepressor activity"/>
    <property type="evidence" value="ECO:0007669"/>
    <property type="project" value="TreeGrafter"/>
</dbReference>
<gene>
    <name evidence="10" type="ORF">BINO364_LOCUS1312</name>
</gene>
<feature type="coiled-coil region" evidence="7">
    <location>
        <begin position="220"/>
        <end position="274"/>
    </location>
</feature>
<keyword evidence="11" id="KW-1185">Reference proteome</keyword>
<keyword evidence="4" id="KW-0804">Transcription</keyword>
<dbReference type="Gene3D" id="1.10.10.60">
    <property type="entry name" value="Homeodomain-like"/>
    <property type="match status" value="1"/>
</dbReference>
<evidence type="ECO:0000259" key="8">
    <source>
        <dbReference type="Pfam" id="PF05499"/>
    </source>
</evidence>
<dbReference type="GO" id="GO:0006338">
    <property type="term" value="P:chromatin remodeling"/>
    <property type="evidence" value="ECO:0007669"/>
    <property type="project" value="InterPro"/>
</dbReference>
<keyword evidence="5" id="KW-0539">Nucleus</keyword>
<dbReference type="InterPro" id="IPR008468">
    <property type="entry name" value="DMAP1"/>
</dbReference>
<dbReference type="InterPro" id="IPR027109">
    <property type="entry name" value="Swc4/Dmap1"/>
</dbReference>
<feature type="domain" description="DNA methyltransferase 1-associated 1" evidence="8">
    <location>
        <begin position="243"/>
        <end position="429"/>
    </location>
</feature>
<dbReference type="InterPro" id="IPR032563">
    <property type="entry name" value="DAMP1_SANT-like"/>
</dbReference>
<dbReference type="GO" id="GO:0000812">
    <property type="term" value="C:Swr1 complex"/>
    <property type="evidence" value="ECO:0007669"/>
    <property type="project" value="TreeGrafter"/>
</dbReference>
<dbReference type="GO" id="GO:0006281">
    <property type="term" value="P:DNA repair"/>
    <property type="evidence" value="ECO:0007669"/>
    <property type="project" value="InterPro"/>
</dbReference>
<evidence type="ECO:0000259" key="9">
    <source>
        <dbReference type="Pfam" id="PF16282"/>
    </source>
</evidence>
<proteinExistence type="predicted"/>
<evidence type="ECO:0000256" key="7">
    <source>
        <dbReference type="SAM" id="Coils"/>
    </source>
</evidence>
<protein>
    <recommendedName>
        <fullName evidence="6">DNA methyltransferase 1-associated protein 1</fullName>
    </recommendedName>
</protein>
<reference evidence="10" key="1">
    <citation type="submission" date="2021-12" db="EMBL/GenBank/DDBJ databases">
        <authorList>
            <person name="Martin H S."/>
        </authorList>
    </citation>
    <scope>NUCLEOTIDE SEQUENCE</scope>
</reference>
<dbReference type="PANTHER" id="PTHR12855">
    <property type="entry name" value="DNA METHYLTRANSFERASE 1-ASSOCIATED PROTEIN 1 FAMILY MEMBER"/>
    <property type="match status" value="1"/>
</dbReference>
<feature type="domain" description="DAMP1 SANT/Myb-like" evidence="9">
    <location>
        <begin position="116"/>
        <end position="194"/>
    </location>
</feature>
<dbReference type="FunFam" id="1.10.10.60:FF:000087">
    <property type="entry name" value="DNA methyltransferase 1-associated protein 1"/>
    <property type="match status" value="1"/>
</dbReference>
<dbReference type="Proteomes" id="UP000838878">
    <property type="component" value="Chromosome 1"/>
</dbReference>
<dbReference type="AlphaFoldDB" id="A0A8J9VMM1"/>
<evidence type="ECO:0000256" key="1">
    <source>
        <dbReference type="ARBA" id="ARBA00004123"/>
    </source>
</evidence>
<dbReference type="OrthoDB" id="19740at2759"/>
<accession>A0A8J9VMM1</accession>
<evidence type="ECO:0000256" key="2">
    <source>
        <dbReference type="ARBA" id="ARBA00022853"/>
    </source>
</evidence>
<keyword evidence="2" id="KW-0156">Chromatin regulator</keyword>